<gene>
    <name evidence="1" type="ORF">DM48_7976</name>
</gene>
<accession>A0AAW3FC12</accession>
<dbReference type="AlphaFoldDB" id="A0AAW3FC12"/>
<evidence type="ECO:0000313" key="1">
    <source>
        <dbReference type="EMBL" id="KGC20207.1"/>
    </source>
</evidence>
<organism evidence="1 2">
    <name type="scientific">Burkholderia gladioli</name>
    <name type="common">Pseudomonas marginata</name>
    <name type="synonym">Phytomonas marginata</name>
    <dbReference type="NCBI Taxonomy" id="28095"/>
    <lineage>
        <taxon>Bacteria</taxon>
        <taxon>Pseudomonadati</taxon>
        <taxon>Pseudomonadota</taxon>
        <taxon>Betaproteobacteria</taxon>
        <taxon>Burkholderiales</taxon>
        <taxon>Burkholderiaceae</taxon>
        <taxon>Burkholderia</taxon>
    </lineage>
</organism>
<name>A0AAW3FC12_BURGA</name>
<reference evidence="1 2" key="1">
    <citation type="submission" date="2014-04" db="EMBL/GenBank/DDBJ databases">
        <authorList>
            <person name="Bishop-Lilly K.A."/>
            <person name="Broomall S.M."/>
            <person name="Chain P.S."/>
            <person name="Chertkov O."/>
            <person name="Coyne S.R."/>
            <person name="Daligault H.E."/>
            <person name="Davenport K.W."/>
            <person name="Erkkila T."/>
            <person name="Frey K.G."/>
            <person name="Gibbons H.S."/>
            <person name="Gu W."/>
            <person name="Jaissle J."/>
            <person name="Johnson S.L."/>
            <person name="Koroleva G.I."/>
            <person name="Ladner J.T."/>
            <person name="Lo C.-C."/>
            <person name="Minogue T.D."/>
            <person name="Munk C."/>
            <person name="Palacios G.F."/>
            <person name="Redden C.L."/>
            <person name="Rosenzweig C.N."/>
            <person name="Scholz M.B."/>
            <person name="Teshima H."/>
            <person name="Xu Y."/>
        </authorList>
    </citation>
    <scope>NUCLEOTIDE SEQUENCE [LARGE SCALE GENOMIC DNA]</scope>
    <source>
        <strain evidence="2">gladioli</strain>
    </source>
</reference>
<protein>
    <submittedName>
        <fullName evidence="1">Integrase, catalytic region domain protein</fullName>
    </submittedName>
</protein>
<comment type="caution">
    <text evidence="1">The sequence shown here is derived from an EMBL/GenBank/DDBJ whole genome shotgun (WGS) entry which is preliminary data.</text>
</comment>
<dbReference type="Proteomes" id="UP000029590">
    <property type="component" value="Unassembled WGS sequence"/>
</dbReference>
<proteinExistence type="predicted"/>
<dbReference type="EMBL" id="JPGG01000012">
    <property type="protein sequence ID" value="KGC20207.1"/>
    <property type="molecule type" value="Genomic_DNA"/>
</dbReference>
<evidence type="ECO:0000313" key="2">
    <source>
        <dbReference type="Proteomes" id="UP000029590"/>
    </source>
</evidence>
<sequence length="75" mass="8025">MRPDAIVVTPPLLNDDLGFDPCPKPLQAQTFIPELAVEAFIAAVSVASSTQFLGFGVRRLLSNRALTPPSATAFR</sequence>